<dbReference type="EMBL" id="JANAKD010000857">
    <property type="protein sequence ID" value="KAJ3487177.1"/>
    <property type="molecule type" value="Genomic_DNA"/>
</dbReference>
<proteinExistence type="predicted"/>
<sequence>MAPVTTTTTTTTNTSSYDSENEWGYNMTRPRGRVTSNSHVQWGDDHDYVPADENARTESEEESEPVRRGVNHSTPDFLLSAHPELDPDYDQEYVTMSGRRIPSRRERDARRKDGPARDYLERIHMHEPGFKGRLVVANA</sequence>
<accession>A0ACC1QPP3</accession>
<gene>
    <name evidence="1" type="ORF">NLG97_g6462</name>
</gene>
<dbReference type="Proteomes" id="UP001148737">
    <property type="component" value="Unassembled WGS sequence"/>
</dbReference>
<organism evidence="1 2">
    <name type="scientific">Lecanicillium saksenae</name>
    <dbReference type="NCBI Taxonomy" id="468837"/>
    <lineage>
        <taxon>Eukaryota</taxon>
        <taxon>Fungi</taxon>
        <taxon>Dikarya</taxon>
        <taxon>Ascomycota</taxon>
        <taxon>Pezizomycotina</taxon>
        <taxon>Sordariomycetes</taxon>
        <taxon>Hypocreomycetidae</taxon>
        <taxon>Hypocreales</taxon>
        <taxon>Cordycipitaceae</taxon>
        <taxon>Lecanicillium</taxon>
    </lineage>
</organism>
<evidence type="ECO:0000313" key="1">
    <source>
        <dbReference type="EMBL" id="KAJ3487177.1"/>
    </source>
</evidence>
<keyword evidence="2" id="KW-1185">Reference proteome</keyword>
<name>A0ACC1QPP3_9HYPO</name>
<comment type="caution">
    <text evidence="1">The sequence shown here is derived from an EMBL/GenBank/DDBJ whole genome shotgun (WGS) entry which is preliminary data.</text>
</comment>
<protein>
    <submittedName>
        <fullName evidence="1">Uncharacterized protein</fullName>
    </submittedName>
</protein>
<reference evidence="1" key="1">
    <citation type="submission" date="2022-07" db="EMBL/GenBank/DDBJ databases">
        <title>Genome Sequence of Lecanicillium saksenae.</title>
        <authorList>
            <person name="Buettner E."/>
        </authorList>
    </citation>
    <scope>NUCLEOTIDE SEQUENCE</scope>
    <source>
        <strain evidence="1">VT-O1</strain>
    </source>
</reference>
<evidence type="ECO:0000313" key="2">
    <source>
        <dbReference type="Proteomes" id="UP001148737"/>
    </source>
</evidence>